<evidence type="ECO:0000313" key="2">
    <source>
        <dbReference type="EMBL" id="VGO11847.1"/>
    </source>
</evidence>
<feature type="transmembrane region" description="Helical" evidence="1">
    <location>
        <begin position="118"/>
        <end position="140"/>
    </location>
</feature>
<feature type="transmembrane region" description="Helical" evidence="1">
    <location>
        <begin position="78"/>
        <end position="106"/>
    </location>
</feature>
<evidence type="ECO:0000256" key="1">
    <source>
        <dbReference type="SAM" id="Phobius"/>
    </source>
</evidence>
<keyword evidence="1" id="KW-0472">Membrane</keyword>
<sequence>MAYRWCEQCGEGLTQEQFSRANYCGMCGAVICKDTRSMPVRDGPLEKLESVLPASAERHLQAAGEVVSNHPVLSSVGAIGVGAAGIAVSPLMAIAGQGLVCIGLLVAGVSGYVNHRNYGTPFGTGSTFGLGMTAVGVLVYGSSFVLMGAGGVAVATGLGVGAYSGVKAIAGLRKPKLVMNEPLMLEGGGYESG</sequence>
<dbReference type="EMBL" id="CAAHFG010000001">
    <property type="protein sequence ID" value="VGO11847.1"/>
    <property type="molecule type" value="Genomic_DNA"/>
</dbReference>
<evidence type="ECO:0000313" key="3">
    <source>
        <dbReference type="Proteomes" id="UP000366872"/>
    </source>
</evidence>
<keyword evidence="1" id="KW-1133">Transmembrane helix</keyword>
<dbReference type="Proteomes" id="UP000366872">
    <property type="component" value="Unassembled WGS sequence"/>
</dbReference>
<proteinExistence type="predicted"/>
<keyword evidence="3" id="KW-1185">Reference proteome</keyword>
<keyword evidence="1" id="KW-0812">Transmembrane</keyword>
<name>A0A6C2TWA2_PONDE</name>
<gene>
    <name evidence="2" type="ORF">PDESU_00394</name>
</gene>
<organism evidence="2 3">
    <name type="scientific">Pontiella desulfatans</name>
    <dbReference type="NCBI Taxonomy" id="2750659"/>
    <lineage>
        <taxon>Bacteria</taxon>
        <taxon>Pseudomonadati</taxon>
        <taxon>Kiritimatiellota</taxon>
        <taxon>Kiritimatiellia</taxon>
        <taxon>Kiritimatiellales</taxon>
        <taxon>Pontiellaceae</taxon>
        <taxon>Pontiella</taxon>
    </lineage>
</organism>
<reference evidence="2 3" key="1">
    <citation type="submission" date="2019-04" db="EMBL/GenBank/DDBJ databases">
        <authorList>
            <person name="Van Vliet M D."/>
        </authorList>
    </citation>
    <scope>NUCLEOTIDE SEQUENCE [LARGE SCALE GENOMIC DNA]</scope>
    <source>
        <strain evidence="2 3">F1</strain>
    </source>
</reference>
<feature type="transmembrane region" description="Helical" evidence="1">
    <location>
        <begin position="146"/>
        <end position="166"/>
    </location>
</feature>
<dbReference type="AlphaFoldDB" id="A0A6C2TWA2"/>
<protein>
    <submittedName>
        <fullName evidence="2">Uncharacterized protein</fullName>
    </submittedName>
</protein>
<accession>A0A6C2TWA2</accession>